<dbReference type="RefSeq" id="WP_126797182.1">
    <property type="nucleotide sequence ID" value="NZ_FXWH01000001.1"/>
</dbReference>
<evidence type="ECO:0000313" key="2">
    <source>
        <dbReference type="EMBL" id="SMQ60934.1"/>
    </source>
</evidence>
<name>A0A1Y6EEC4_9GAMM</name>
<keyword evidence="1" id="KW-0472">Membrane</keyword>
<feature type="transmembrane region" description="Helical" evidence="1">
    <location>
        <begin position="110"/>
        <end position="131"/>
    </location>
</feature>
<dbReference type="OrthoDB" id="2913980at2"/>
<keyword evidence="3" id="KW-1185">Reference proteome</keyword>
<sequence>MRRHARAGYWSMLLTAWLLLIAGLGLLVVPQQALALIAGSGAAAAQTPLTMILLQLLGAVYFGFGAMNWMARGQILGGIYGRPICLGNLFHFAAGTILLAINIATGVESLGILITAAVYLVLCLIFIRLTFRMPSIAEHL</sequence>
<reference evidence="3" key="1">
    <citation type="submission" date="2017-04" db="EMBL/GenBank/DDBJ databases">
        <authorList>
            <person name="Varghese N."/>
            <person name="Submissions S."/>
        </authorList>
    </citation>
    <scope>NUCLEOTIDE SEQUENCE [LARGE SCALE GENOMIC DNA]</scope>
</reference>
<evidence type="ECO:0000256" key="1">
    <source>
        <dbReference type="SAM" id="Phobius"/>
    </source>
</evidence>
<evidence type="ECO:0000313" key="3">
    <source>
        <dbReference type="Proteomes" id="UP000194450"/>
    </source>
</evidence>
<organism evidence="2 3">
    <name type="scientific">Pseudidiomarina planktonica</name>
    <dbReference type="NCBI Taxonomy" id="1323738"/>
    <lineage>
        <taxon>Bacteria</taxon>
        <taxon>Pseudomonadati</taxon>
        <taxon>Pseudomonadota</taxon>
        <taxon>Gammaproteobacteria</taxon>
        <taxon>Alteromonadales</taxon>
        <taxon>Idiomarinaceae</taxon>
        <taxon>Pseudidiomarina</taxon>
    </lineage>
</organism>
<protein>
    <submittedName>
        <fullName evidence="2">Uncharacterized protein</fullName>
    </submittedName>
</protein>
<gene>
    <name evidence="2" type="ORF">SAMN06297229_0491</name>
</gene>
<feature type="transmembrane region" description="Helical" evidence="1">
    <location>
        <begin position="51"/>
        <end position="71"/>
    </location>
</feature>
<keyword evidence="1" id="KW-1133">Transmembrane helix</keyword>
<keyword evidence="1" id="KW-0812">Transmembrane</keyword>
<dbReference type="Proteomes" id="UP000194450">
    <property type="component" value="Unassembled WGS sequence"/>
</dbReference>
<proteinExistence type="predicted"/>
<feature type="transmembrane region" description="Helical" evidence="1">
    <location>
        <begin position="83"/>
        <end position="104"/>
    </location>
</feature>
<dbReference type="EMBL" id="FXWH01000001">
    <property type="protein sequence ID" value="SMQ60934.1"/>
    <property type="molecule type" value="Genomic_DNA"/>
</dbReference>
<accession>A0A1Y6EEC4</accession>
<dbReference type="AlphaFoldDB" id="A0A1Y6EEC4"/>